<proteinExistence type="predicted"/>
<comment type="caution">
    <text evidence="1">The sequence shown here is derived from an EMBL/GenBank/DDBJ whole genome shotgun (WGS) entry which is preliminary data.</text>
</comment>
<name>A0AAN8VX42_9MAGN</name>
<organism evidence="1 2">
    <name type="scientific">Dillenia turbinata</name>
    <dbReference type="NCBI Taxonomy" id="194707"/>
    <lineage>
        <taxon>Eukaryota</taxon>
        <taxon>Viridiplantae</taxon>
        <taxon>Streptophyta</taxon>
        <taxon>Embryophyta</taxon>
        <taxon>Tracheophyta</taxon>
        <taxon>Spermatophyta</taxon>
        <taxon>Magnoliopsida</taxon>
        <taxon>eudicotyledons</taxon>
        <taxon>Gunneridae</taxon>
        <taxon>Pentapetalae</taxon>
        <taxon>Dilleniales</taxon>
        <taxon>Dilleniaceae</taxon>
        <taxon>Dillenia</taxon>
    </lineage>
</organism>
<gene>
    <name evidence="1" type="ORF">RJ641_028880</name>
</gene>
<evidence type="ECO:0000313" key="1">
    <source>
        <dbReference type="EMBL" id="KAK6939349.1"/>
    </source>
</evidence>
<evidence type="ECO:0000313" key="2">
    <source>
        <dbReference type="Proteomes" id="UP001370490"/>
    </source>
</evidence>
<accession>A0AAN8VX42</accession>
<protein>
    <submittedName>
        <fullName evidence="1">Uncharacterized protein</fullName>
    </submittedName>
</protein>
<dbReference type="EMBL" id="JBAMMX010000005">
    <property type="protein sequence ID" value="KAK6939349.1"/>
    <property type="molecule type" value="Genomic_DNA"/>
</dbReference>
<sequence>MGPGTVTVELGGDEKEVSKCINRDGVGPSTCTTCQGSGIQASYLDLRLASKCCAQTTPRGPHYGSYPEQSIMVASCPVSRWRKMFIEELMNKYNESCGGHQLLEFKDDD</sequence>
<reference evidence="1 2" key="1">
    <citation type="submission" date="2023-12" db="EMBL/GenBank/DDBJ databases">
        <title>A high-quality genome assembly for Dillenia turbinata (Dilleniales).</title>
        <authorList>
            <person name="Chanderbali A."/>
        </authorList>
    </citation>
    <scope>NUCLEOTIDE SEQUENCE [LARGE SCALE GENOMIC DNA]</scope>
    <source>
        <strain evidence="1">LSX21</strain>
        <tissue evidence="1">Leaf</tissue>
    </source>
</reference>
<keyword evidence="2" id="KW-1185">Reference proteome</keyword>
<dbReference type="AlphaFoldDB" id="A0AAN8VX42"/>
<dbReference type="Proteomes" id="UP001370490">
    <property type="component" value="Unassembled WGS sequence"/>
</dbReference>